<evidence type="ECO:0000313" key="1">
    <source>
        <dbReference type="EMBL" id="MBP2021121.1"/>
    </source>
</evidence>
<name>A0ABS4K1V8_9CLOT</name>
<reference evidence="1 2" key="1">
    <citation type="submission" date="2021-03" db="EMBL/GenBank/DDBJ databases">
        <title>Genomic Encyclopedia of Type Strains, Phase IV (KMG-IV): sequencing the most valuable type-strain genomes for metagenomic binning, comparative biology and taxonomic classification.</title>
        <authorList>
            <person name="Goeker M."/>
        </authorList>
    </citation>
    <scope>NUCLEOTIDE SEQUENCE [LARGE SCALE GENOMIC DNA]</scope>
    <source>
        <strain evidence="1 2">DSM 28650</strain>
    </source>
</reference>
<evidence type="ECO:0008006" key="3">
    <source>
        <dbReference type="Google" id="ProtNLM"/>
    </source>
</evidence>
<dbReference type="RefSeq" id="WP_021282419.1">
    <property type="nucleotide sequence ID" value="NZ_JAGGLL010000005.1"/>
</dbReference>
<dbReference type="Gene3D" id="3.90.1200.10">
    <property type="match status" value="1"/>
</dbReference>
<protein>
    <recommendedName>
        <fullName evidence="3">Spore coat protein</fullName>
    </recommendedName>
</protein>
<proteinExistence type="predicted"/>
<dbReference type="EMBL" id="JAGGLL010000005">
    <property type="protein sequence ID" value="MBP2021121.1"/>
    <property type="molecule type" value="Genomic_DNA"/>
</dbReference>
<keyword evidence="2" id="KW-1185">Reference proteome</keyword>
<gene>
    <name evidence="1" type="ORF">J2Z44_000908</name>
</gene>
<organism evidence="1 2">
    <name type="scientific">Clostridium punense</name>
    <dbReference type="NCBI Taxonomy" id="1054297"/>
    <lineage>
        <taxon>Bacteria</taxon>
        <taxon>Bacillati</taxon>
        <taxon>Bacillota</taxon>
        <taxon>Clostridia</taxon>
        <taxon>Eubacteriales</taxon>
        <taxon>Clostridiaceae</taxon>
        <taxon>Clostridium</taxon>
    </lineage>
</organism>
<accession>A0ABS4K1V8</accession>
<evidence type="ECO:0000313" key="2">
    <source>
        <dbReference type="Proteomes" id="UP001519308"/>
    </source>
</evidence>
<dbReference type="InterPro" id="IPR047175">
    <property type="entry name" value="CotS-like"/>
</dbReference>
<dbReference type="PANTHER" id="PTHR39179:SF1">
    <property type="entry name" value="SPORE COAT PROTEIN I"/>
    <property type="match status" value="1"/>
</dbReference>
<dbReference type="PANTHER" id="PTHR39179">
    <property type="entry name" value="SPORE COAT PROTEIN I"/>
    <property type="match status" value="1"/>
</dbReference>
<sequence>MRRFFYDSFQDYAKEQGIKKVDFILKNNEALSKKLLEERVLSQLQLIAEFHNIACGFNGYLKKRINNDTCKLVEEYKVQVKRLGKYLEKIKEQEVKNDLEKFICIEGEKQLERADQCLDFIGENSYMDLISRSMKNIEICLTDVDFDNLVKNEALEIVNFDDVAYNLVEMDAYYLLYKLKKRGFVIDFYKCVDKFCSLEGLEDSSKNFILALLSYPHEFMRIYEKYRRNKKSWTEGEYIKRFSDAIREDGISFINEVKKC</sequence>
<dbReference type="Proteomes" id="UP001519308">
    <property type="component" value="Unassembled WGS sequence"/>
</dbReference>
<comment type="caution">
    <text evidence="1">The sequence shown here is derived from an EMBL/GenBank/DDBJ whole genome shotgun (WGS) entry which is preliminary data.</text>
</comment>